<dbReference type="Pfam" id="PF02397">
    <property type="entry name" value="Bac_transf"/>
    <property type="match status" value="1"/>
</dbReference>
<keyword evidence="2" id="KW-0812">Transmembrane</keyword>
<accession>A0A974WEE4</accession>
<dbReference type="InterPro" id="IPR003362">
    <property type="entry name" value="Bact_transf"/>
</dbReference>
<evidence type="ECO:0000313" key="5">
    <source>
        <dbReference type="Proteomes" id="UP000662783"/>
    </source>
</evidence>
<dbReference type="GO" id="GO:0016780">
    <property type="term" value="F:phosphotransferase activity, for other substituted phosphate groups"/>
    <property type="evidence" value="ECO:0007669"/>
    <property type="project" value="TreeGrafter"/>
</dbReference>
<reference evidence="4" key="1">
    <citation type="submission" date="2021-02" db="EMBL/GenBank/DDBJ databases">
        <title>Fulvivirga sp. S481 isolated from sea water.</title>
        <authorList>
            <person name="Bae S.S."/>
            <person name="Baek K."/>
        </authorList>
    </citation>
    <scope>NUCLEOTIDE SEQUENCE</scope>
    <source>
        <strain evidence="4">S481</strain>
    </source>
</reference>
<evidence type="ECO:0000256" key="2">
    <source>
        <dbReference type="SAM" id="Phobius"/>
    </source>
</evidence>
<keyword evidence="2" id="KW-1133">Transmembrane helix</keyword>
<evidence type="ECO:0000313" key="4">
    <source>
        <dbReference type="EMBL" id="QSE96793.1"/>
    </source>
</evidence>
<protein>
    <submittedName>
        <fullName evidence="4">Sugar transferase</fullName>
    </submittedName>
</protein>
<comment type="similarity">
    <text evidence="1">Belongs to the bacterial sugar transferase family.</text>
</comment>
<sequence length="193" mass="23064">MYRRVIKRIFDYTLASLIFVTLFMPLYMILLMYWQGNPLFRQFRAGKLGQPFQIYKFKSMHDVENIENKDEKTRVTKIGKILRKSSLDEVPQVLNIFAGHMTFIGPRPLLIEYLDLYNNIQMRRHDILPGITGWAQVNGRDKISWRKKFELDIYYVNNQSFWLDLKILLMTLYRLISRPKEAGLNFQKFTGNN</sequence>
<keyword evidence="4" id="KW-0808">Transferase</keyword>
<dbReference type="AlphaFoldDB" id="A0A974WEE4"/>
<proteinExistence type="inferred from homology"/>
<feature type="transmembrane region" description="Helical" evidence="2">
    <location>
        <begin position="12"/>
        <end position="34"/>
    </location>
</feature>
<keyword evidence="2" id="KW-0472">Membrane</keyword>
<feature type="domain" description="Bacterial sugar transferase" evidence="3">
    <location>
        <begin position="7"/>
        <end position="176"/>
    </location>
</feature>
<name>A0A974WEE4_9BACT</name>
<dbReference type="Proteomes" id="UP000662783">
    <property type="component" value="Chromosome"/>
</dbReference>
<dbReference type="PANTHER" id="PTHR30576">
    <property type="entry name" value="COLANIC BIOSYNTHESIS UDP-GLUCOSE LIPID CARRIER TRANSFERASE"/>
    <property type="match status" value="1"/>
</dbReference>
<evidence type="ECO:0000259" key="3">
    <source>
        <dbReference type="Pfam" id="PF02397"/>
    </source>
</evidence>
<evidence type="ECO:0000256" key="1">
    <source>
        <dbReference type="ARBA" id="ARBA00006464"/>
    </source>
</evidence>
<dbReference type="RefSeq" id="WP_205721307.1">
    <property type="nucleotide sequence ID" value="NZ_CP070608.1"/>
</dbReference>
<keyword evidence="5" id="KW-1185">Reference proteome</keyword>
<organism evidence="4 5">
    <name type="scientific">Fulvivirga lutea</name>
    <dbReference type="NCBI Taxonomy" id="2810512"/>
    <lineage>
        <taxon>Bacteria</taxon>
        <taxon>Pseudomonadati</taxon>
        <taxon>Bacteroidota</taxon>
        <taxon>Cytophagia</taxon>
        <taxon>Cytophagales</taxon>
        <taxon>Fulvivirgaceae</taxon>
        <taxon>Fulvivirga</taxon>
    </lineage>
</organism>
<dbReference type="EMBL" id="CP070608">
    <property type="protein sequence ID" value="QSE96793.1"/>
    <property type="molecule type" value="Genomic_DNA"/>
</dbReference>
<gene>
    <name evidence="4" type="ORF">JR347_14500</name>
</gene>
<dbReference type="KEGG" id="fuv:JR347_14500"/>
<dbReference type="PANTHER" id="PTHR30576:SF8">
    <property type="entry name" value="UNDECAPRENYL-PHOSPHATE GALACTOSE PHOSPHOTRANSFERASE"/>
    <property type="match status" value="1"/>
</dbReference>